<protein>
    <recommendedName>
        <fullName evidence="2 8">Transcription elongation factor GreA</fullName>
    </recommendedName>
    <alternativeName>
        <fullName evidence="7 8">Transcript cleavage factor GreA</fullName>
    </alternativeName>
</protein>
<dbReference type="GO" id="GO:0003677">
    <property type="term" value="F:DNA binding"/>
    <property type="evidence" value="ECO:0007669"/>
    <property type="project" value="UniProtKB-UniRule"/>
</dbReference>
<dbReference type="InterPro" id="IPR006359">
    <property type="entry name" value="Tscrpt_elong_fac_GreA"/>
</dbReference>
<dbReference type="Proteomes" id="UP000287243">
    <property type="component" value="Chromosome"/>
</dbReference>
<evidence type="ECO:0000256" key="4">
    <source>
        <dbReference type="ARBA" id="ARBA00023125"/>
    </source>
</evidence>
<dbReference type="NCBIfam" id="TIGR01462">
    <property type="entry name" value="greA"/>
    <property type="match status" value="1"/>
</dbReference>
<dbReference type="RefSeq" id="WP_128699146.1">
    <property type="nucleotide sequence ID" value="NZ_CP019384.1"/>
</dbReference>
<dbReference type="EMBL" id="CP019384">
    <property type="protein sequence ID" value="QAT16507.1"/>
    <property type="molecule type" value="Genomic_DNA"/>
</dbReference>
<keyword evidence="13" id="KW-1185">Reference proteome</keyword>
<keyword evidence="3 8" id="KW-0805">Transcription regulation</keyword>
<dbReference type="Gene3D" id="3.10.50.30">
    <property type="entry name" value="Transcription elongation factor, GreA/GreB, C-terminal domain"/>
    <property type="match status" value="1"/>
</dbReference>
<dbReference type="FunFam" id="3.10.50.30:FF:000001">
    <property type="entry name" value="Transcription elongation factor GreA"/>
    <property type="match status" value="1"/>
</dbReference>
<reference evidence="12 13" key="1">
    <citation type="submission" date="2017-01" db="EMBL/GenBank/DDBJ databases">
        <title>First insights into the biology of 'candidatus Vampirococcus archaeovorus'.</title>
        <authorList>
            <person name="Kizina J."/>
            <person name="Jordan S."/>
            <person name="Stueber K."/>
            <person name="Reinhardt R."/>
            <person name="Harder J."/>
        </authorList>
    </citation>
    <scope>NUCLEOTIDE SEQUENCE [LARGE SCALE GENOMIC DNA]</scope>
    <source>
        <strain evidence="12 13">LiM</strain>
    </source>
</reference>
<dbReference type="Pfam" id="PF03449">
    <property type="entry name" value="GreA_GreB_N"/>
    <property type="match status" value="1"/>
</dbReference>
<dbReference type="NCBIfam" id="NF001261">
    <property type="entry name" value="PRK00226.1-2"/>
    <property type="match status" value="1"/>
</dbReference>
<evidence type="ECO:0000259" key="11">
    <source>
        <dbReference type="Pfam" id="PF03449"/>
    </source>
</evidence>
<dbReference type="InterPro" id="IPR018151">
    <property type="entry name" value="TF_GreA/GreB_CS"/>
</dbReference>
<dbReference type="InterPro" id="IPR001437">
    <property type="entry name" value="Tscrpt_elong_fac_GreA/B_C"/>
</dbReference>
<feature type="coiled-coil region" evidence="8">
    <location>
        <begin position="11"/>
        <end position="68"/>
    </location>
</feature>
<evidence type="ECO:0000256" key="5">
    <source>
        <dbReference type="ARBA" id="ARBA00023163"/>
    </source>
</evidence>
<dbReference type="GO" id="GO:0006354">
    <property type="term" value="P:DNA-templated transcription elongation"/>
    <property type="evidence" value="ECO:0007669"/>
    <property type="project" value="TreeGrafter"/>
</dbReference>
<gene>
    <name evidence="8" type="primary">greA</name>
    <name evidence="12" type="ORF">BU251_01570</name>
</gene>
<dbReference type="FunFam" id="1.10.287.180:FF:000001">
    <property type="entry name" value="Transcription elongation factor GreA"/>
    <property type="match status" value="1"/>
</dbReference>
<dbReference type="NCBIfam" id="NF001263">
    <property type="entry name" value="PRK00226.1-4"/>
    <property type="match status" value="1"/>
</dbReference>
<dbReference type="InterPro" id="IPR023459">
    <property type="entry name" value="Tscrpt_elong_fac_GreA/B_fam"/>
</dbReference>
<organism evidence="12 13">
    <name type="scientific">Velamenicoccus archaeovorus</name>
    <dbReference type="NCBI Taxonomy" id="1930593"/>
    <lineage>
        <taxon>Bacteria</taxon>
        <taxon>Pseudomonadati</taxon>
        <taxon>Candidatus Omnitrophota</taxon>
        <taxon>Candidatus Velamenicoccus</taxon>
    </lineage>
</organism>
<keyword evidence="12" id="KW-0648">Protein biosynthesis</keyword>
<dbReference type="GO" id="GO:0003746">
    <property type="term" value="F:translation elongation factor activity"/>
    <property type="evidence" value="ECO:0007669"/>
    <property type="project" value="UniProtKB-KW"/>
</dbReference>
<keyword evidence="12" id="KW-0251">Elongation factor</keyword>
<comment type="similarity">
    <text evidence="1 8 9">Belongs to the GreA/GreB family.</text>
</comment>
<sequence>MEDVFLTQKGYEQLREELEFLKTTKRREISQAIAKARAMGDLSENAEYDAAKEAQGHLEKRIVELEDKLSRARIIENENIPTDKVYIGACVKLRDEDTKEESAYTLVSPAEADYTQNKLSIESPIGKALLGRKAGETVEIQVPAGILKYKIIEISR</sequence>
<evidence type="ECO:0000256" key="2">
    <source>
        <dbReference type="ARBA" id="ARBA00013729"/>
    </source>
</evidence>
<dbReference type="InterPro" id="IPR036953">
    <property type="entry name" value="GreA/GreB_C_sf"/>
</dbReference>
<dbReference type="InterPro" id="IPR036805">
    <property type="entry name" value="Tscrpt_elong_fac_GreA/B_N_sf"/>
</dbReference>
<keyword evidence="4 8" id="KW-0238">DNA-binding</keyword>
<dbReference type="PROSITE" id="PS00829">
    <property type="entry name" value="GREAB_1"/>
    <property type="match status" value="1"/>
</dbReference>
<dbReference type="OrthoDB" id="9808774at2"/>
<dbReference type="InterPro" id="IPR028624">
    <property type="entry name" value="Tscrpt_elong_fac_GreA/B"/>
</dbReference>
<comment type="function">
    <text evidence="6 8 9">Necessary for efficient RNA polymerase transcription elongation past template-encoded arresting sites. The arresting sites in DNA have the property of trapping a certain fraction of elongating RNA polymerases that pass through, resulting in locked ternary complexes. Cleavage of the nascent transcript by cleavage factors such as GreA or GreB allows the resumption of elongation from the new 3'terminus. GreA releases sequences of 2 to 3 nucleotides.</text>
</comment>
<dbReference type="GO" id="GO:0032784">
    <property type="term" value="P:regulation of DNA-templated transcription elongation"/>
    <property type="evidence" value="ECO:0007669"/>
    <property type="project" value="UniProtKB-UniRule"/>
</dbReference>
<keyword evidence="5 8" id="KW-0804">Transcription</keyword>
<evidence type="ECO:0000256" key="7">
    <source>
        <dbReference type="ARBA" id="ARBA00030776"/>
    </source>
</evidence>
<name>A0A410P2S6_VELA1</name>
<evidence type="ECO:0000256" key="3">
    <source>
        <dbReference type="ARBA" id="ARBA00023015"/>
    </source>
</evidence>
<feature type="domain" description="Transcription elongation factor GreA/GreB C-terminal" evidence="10">
    <location>
        <begin position="81"/>
        <end position="155"/>
    </location>
</feature>
<dbReference type="HAMAP" id="MF_00105">
    <property type="entry name" value="GreA_GreB"/>
    <property type="match status" value="1"/>
</dbReference>
<evidence type="ECO:0000256" key="9">
    <source>
        <dbReference type="RuleBase" id="RU000556"/>
    </source>
</evidence>
<dbReference type="GO" id="GO:0070063">
    <property type="term" value="F:RNA polymerase binding"/>
    <property type="evidence" value="ECO:0007669"/>
    <property type="project" value="InterPro"/>
</dbReference>
<dbReference type="SUPFAM" id="SSF46557">
    <property type="entry name" value="GreA transcript cleavage protein, N-terminal domain"/>
    <property type="match status" value="1"/>
</dbReference>
<dbReference type="SUPFAM" id="SSF54534">
    <property type="entry name" value="FKBP-like"/>
    <property type="match status" value="1"/>
</dbReference>
<dbReference type="AlphaFoldDB" id="A0A410P2S6"/>
<evidence type="ECO:0000256" key="1">
    <source>
        <dbReference type="ARBA" id="ARBA00008213"/>
    </source>
</evidence>
<evidence type="ECO:0000259" key="10">
    <source>
        <dbReference type="Pfam" id="PF01272"/>
    </source>
</evidence>
<keyword evidence="8" id="KW-0175">Coiled coil</keyword>
<evidence type="ECO:0000313" key="12">
    <source>
        <dbReference type="EMBL" id="QAT16507.1"/>
    </source>
</evidence>
<evidence type="ECO:0000256" key="6">
    <source>
        <dbReference type="ARBA" id="ARBA00024916"/>
    </source>
</evidence>
<proteinExistence type="inferred from homology"/>
<dbReference type="KEGG" id="vai:BU251_01570"/>
<dbReference type="PANTHER" id="PTHR30437:SF4">
    <property type="entry name" value="TRANSCRIPTION ELONGATION FACTOR GREA"/>
    <property type="match status" value="1"/>
</dbReference>
<dbReference type="PROSITE" id="PS00830">
    <property type="entry name" value="GREAB_2"/>
    <property type="match status" value="1"/>
</dbReference>
<dbReference type="Gene3D" id="1.10.287.180">
    <property type="entry name" value="Transcription elongation factor, GreA/GreB, N-terminal domain"/>
    <property type="match status" value="1"/>
</dbReference>
<dbReference type="PIRSF" id="PIRSF006092">
    <property type="entry name" value="GreA_GreB"/>
    <property type="match status" value="1"/>
</dbReference>
<feature type="domain" description="Transcription elongation factor GreA/GreB N-terminal" evidence="11">
    <location>
        <begin position="5"/>
        <end position="74"/>
    </location>
</feature>
<dbReference type="PANTHER" id="PTHR30437">
    <property type="entry name" value="TRANSCRIPTION ELONGATION FACTOR GREA"/>
    <property type="match status" value="1"/>
</dbReference>
<evidence type="ECO:0000313" key="13">
    <source>
        <dbReference type="Proteomes" id="UP000287243"/>
    </source>
</evidence>
<accession>A0A410P2S6</accession>
<evidence type="ECO:0000256" key="8">
    <source>
        <dbReference type="HAMAP-Rule" id="MF_00105"/>
    </source>
</evidence>
<dbReference type="Pfam" id="PF01272">
    <property type="entry name" value="GreA_GreB"/>
    <property type="match status" value="1"/>
</dbReference>
<dbReference type="InterPro" id="IPR022691">
    <property type="entry name" value="Tscrpt_elong_fac_GreA/B_N"/>
</dbReference>